<organism evidence="1 2">
    <name type="scientific">Candidatus Doudnabacteria bacterium RIFCSPLOWO2_01_FULL_44_21</name>
    <dbReference type="NCBI Taxonomy" id="1817841"/>
    <lineage>
        <taxon>Bacteria</taxon>
        <taxon>Candidatus Doudnaibacteriota</taxon>
    </lineage>
</organism>
<dbReference type="STRING" id="1817841.A3B10_02700"/>
<evidence type="ECO:0000313" key="1">
    <source>
        <dbReference type="EMBL" id="OGE96198.1"/>
    </source>
</evidence>
<reference evidence="1 2" key="1">
    <citation type="journal article" date="2016" name="Nat. Commun.">
        <title>Thousands of microbial genomes shed light on interconnected biogeochemical processes in an aquifer system.</title>
        <authorList>
            <person name="Anantharaman K."/>
            <person name="Brown C.T."/>
            <person name="Hug L.A."/>
            <person name="Sharon I."/>
            <person name="Castelle C.J."/>
            <person name="Probst A.J."/>
            <person name="Thomas B.C."/>
            <person name="Singh A."/>
            <person name="Wilkins M.J."/>
            <person name="Karaoz U."/>
            <person name="Brodie E.L."/>
            <person name="Williams K.H."/>
            <person name="Hubbard S.S."/>
            <person name="Banfield J.F."/>
        </authorList>
    </citation>
    <scope>NUCLEOTIDE SEQUENCE [LARGE SCALE GENOMIC DNA]</scope>
</reference>
<name>A0A1F5Q243_9BACT</name>
<protein>
    <submittedName>
        <fullName evidence="1">Uncharacterized protein</fullName>
    </submittedName>
</protein>
<dbReference type="EMBL" id="MFFB01000006">
    <property type="protein sequence ID" value="OGE96198.1"/>
    <property type="molecule type" value="Genomic_DNA"/>
</dbReference>
<sequence length="167" mass="18875">MKFSEQATKWVAGGILAGVLATLGVQWGMEQYEAKQTAQRFTAFAQEYDQAKDKNAFVQNYDFSKIIVSDSRISFNISSASTDNPCSGDDQDCDRDGEVNCAGLVKNINDLLYRIGVYEAAIEDFQRFDDSVIIDMIRAWQDSINLIRRLLALGMETWMNNCRDLTE</sequence>
<comment type="caution">
    <text evidence="1">The sequence shown here is derived from an EMBL/GenBank/DDBJ whole genome shotgun (WGS) entry which is preliminary data.</text>
</comment>
<proteinExistence type="predicted"/>
<dbReference type="Proteomes" id="UP000177281">
    <property type="component" value="Unassembled WGS sequence"/>
</dbReference>
<dbReference type="AlphaFoldDB" id="A0A1F5Q243"/>
<accession>A0A1F5Q243</accession>
<gene>
    <name evidence="1" type="ORF">A3B10_02700</name>
</gene>
<evidence type="ECO:0000313" key="2">
    <source>
        <dbReference type="Proteomes" id="UP000177281"/>
    </source>
</evidence>